<dbReference type="InterPro" id="IPR017853">
    <property type="entry name" value="GH"/>
</dbReference>
<organism evidence="4 5">
    <name type="scientific">Kwoniella newhampshirensis</name>
    <dbReference type="NCBI Taxonomy" id="1651941"/>
    <lineage>
        <taxon>Eukaryota</taxon>
        <taxon>Fungi</taxon>
        <taxon>Dikarya</taxon>
        <taxon>Basidiomycota</taxon>
        <taxon>Agaricomycotina</taxon>
        <taxon>Tremellomycetes</taxon>
        <taxon>Tremellales</taxon>
        <taxon>Cryptococcaceae</taxon>
        <taxon>Kwoniella</taxon>
    </lineage>
</organism>
<dbReference type="InterPro" id="IPR024655">
    <property type="entry name" value="Asl1_glyco_hydro_catalytic"/>
</dbReference>
<feature type="domain" description="Asl1-like glycosyl hydrolase catalytic" evidence="3">
    <location>
        <begin position="203"/>
        <end position="427"/>
    </location>
</feature>
<keyword evidence="2" id="KW-0732">Signal</keyword>
<dbReference type="PANTHER" id="PTHR34154">
    <property type="entry name" value="ALKALI-SENSITIVE LINKAGE PROTEIN 1"/>
    <property type="match status" value="1"/>
</dbReference>
<evidence type="ECO:0000259" key="3">
    <source>
        <dbReference type="Pfam" id="PF11790"/>
    </source>
</evidence>
<dbReference type="Proteomes" id="UP001388673">
    <property type="component" value="Unassembled WGS sequence"/>
</dbReference>
<dbReference type="GO" id="GO:0071966">
    <property type="term" value="P:fungal-type cell wall polysaccharide metabolic process"/>
    <property type="evidence" value="ECO:0007669"/>
    <property type="project" value="TreeGrafter"/>
</dbReference>
<reference evidence="4 5" key="1">
    <citation type="journal article" date="2024" name="bioRxiv">
        <title>Comparative genomics of Cryptococcus and Kwoniella reveals pathogenesis evolution and contrasting karyotype dynamics via intercentromeric recombination or chromosome fusion.</title>
        <authorList>
            <person name="Coelho M.A."/>
            <person name="David-Palma M."/>
            <person name="Shea T."/>
            <person name="Bowers K."/>
            <person name="McGinley-Smith S."/>
            <person name="Mohammad A.W."/>
            <person name="Gnirke A."/>
            <person name="Yurkov A.M."/>
            <person name="Nowrousian M."/>
            <person name="Sun S."/>
            <person name="Cuomo C.A."/>
            <person name="Heitman J."/>
        </authorList>
    </citation>
    <scope>NUCLEOTIDE SEQUENCE [LARGE SCALE GENOMIC DNA]</scope>
    <source>
        <strain evidence="4 5">CBS 13917</strain>
    </source>
</reference>
<dbReference type="AlphaFoldDB" id="A0AAW0YJL4"/>
<dbReference type="InterPro" id="IPR053183">
    <property type="entry name" value="ASL1"/>
</dbReference>
<evidence type="ECO:0000313" key="4">
    <source>
        <dbReference type="EMBL" id="KAK8849824.1"/>
    </source>
</evidence>
<evidence type="ECO:0000256" key="2">
    <source>
        <dbReference type="SAM" id="SignalP"/>
    </source>
</evidence>
<evidence type="ECO:0000256" key="1">
    <source>
        <dbReference type="SAM" id="MobiDB-lite"/>
    </source>
</evidence>
<evidence type="ECO:0000313" key="5">
    <source>
        <dbReference type="Proteomes" id="UP001388673"/>
    </source>
</evidence>
<feature type="compositionally biased region" description="Low complexity" evidence="1">
    <location>
        <begin position="88"/>
        <end position="141"/>
    </location>
</feature>
<dbReference type="RefSeq" id="XP_066801712.1">
    <property type="nucleotide sequence ID" value="XM_066948253.1"/>
</dbReference>
<feature type="signal peptide" evidence="2">
    <location>
        <begin position="1"/>
        <end position="21"/>
    </location>
</feature>
<sequence>MQLSTLLPILALLATSTPALSRTSHPFAAGAHRRHIAKQQARAQERIENAVLIREAQEESARDMPRDLVEKSRKRSVKRRGGGKCRAKTASTTDSASSTSTEAAIAAPSSSADPSVTDSASVTESSSSSADAESASEPASPIGNNQYYATSAAAQTSSTPASAAATSTASAVAASTSAATSSGSSSNLTPNGIKAGIAGGDAYDQIKDHIGWWYDWNAVPSGHSGKPIAVDMLWGAGSVDGTDASRLAAFKAITQTPQYIIGFEEPDCSTQGSANIDVSTAVSVWDSVIGPWKSKGSLLISPSMCHQKAEEYIKWLSAFNSQISVPFDVVNLHTNKNTVEGVKEDLDYYWSVYKKPMWVTEFACVDDSTGFVPCTDQNQINGFINDVVALFESDDRVYAYAYSNGEGLGDVWPMVVNGGLTQSGQTYINAVSKYH</sequence>
<feature type="compositionally biased region" description="Basic residues" evidence="1">
    <location>
        <begin position="72"/>
        <end position="87"/>
    </location>
</feature>
<dbReference type="SUPFAM" id="SSF51445">
    <property type="entry name" value="(Trans)glycosidases"/>
    <property type="match status" value="1"/>
</dbReference>
<dbReference type="KEGG" id="kne:92182418"/>
<feature type="region of interest" description="Disordered" evidence="1">
    <location>
        <begin position="57"/>
        <end position="143"/>
    </location>
</feature>
<dbReference type="PANTHER" id="PTHR34154:SF14">
    <property type="entry name" value="ASL1-LIKE GLYCOSYL HYDROLASE CATALYTIC DOMAIN-CONTAINING PROTEIN"/>
    <property type="match status" value="1"/>
</dbReference>
<gene>
    <name evidence="4" type="ORF">IAR55_005160</name>
</gene>
<feature type="chain" id="PRO_5043362570" description="Asl1-like glycosyl hydrolase catalytic domain-containing protein" evidence="2">
    <location>
        <begin position="22"/>
        <end position="435"/>
    </location>
</feature>
<dbReference type="GeneID" id="92182418"/>
<name>A0AAW0YJL4_9TREE</name>
<keyword evidence="5" id="KW-1185">Reference proteome</keyword>
<comment type="caution">
    <text evidence="4">The sequence shown here is derived from an EMBL/GenBank/DDBJ whole genome shotgun (WGS) entry which is preliminary data.</text>
</comment>
<dbReference type="GO" id="GO:0009277">
    <property type="term" value="C:fungal-type cell wall"/>
    <property type="evidence" value="ECO:0007669"/>
    <property type="project" value="TreeGrafter"/>
</dbReference>
<proteinExistence type="predicted"/>
<feature type="compositionally biased region" description="Basic and acidic residues" evidence="1">
    <location>
        <begin position="57"/>
        <end position="71"/>
    </location>
</feature>
<dbReference type="Pfam" id="PF11790">
    <property type="entry name" value="Glyco_hydro_cc"/>
    <property type="match status" value="1"/>
</dbReference>
<dbReference type="EMBL" id="JBCAWK010000009">
    <property type="protein sequence ID" value="KAK8849824.1"/>
    <property type="molecule type" value="Genomic_DNA"/>
</dbReference>
<protein>
    <recommendedName>
        <fullName evidence="3">Asl1-like glycosyl hydrolase catalytic domain-containing protein</fullName>
    </recommendedName>
</protein>
<accession>A0AAW0YJL4</accession>